<dbReference type="InterPro" id="IPR012651">
    <property type="entry name" value="Thia_Transptr_ThiT"/>
</dbReference>
<accession>C8NDU9</accession>
<evidence type="ECO:0000313" key="2">
    <source>
        <dbReference type="EMBL" id="EEW38173.1"/>
    </source>
</evidence>
<dbReference type="GO" id="GO:0005886">
    <property type="term" value="C:plasma membrane"/>
    <property type="evidence" value="ECO:0007669"/>
    <property type="project" value="InterPro"/>
</dbReference>
<sequence>MNSKAVKILLEVLGAVVVSVALSYIPQESLPFFVDLAILPLIFVSLRQGLIWGTIASVLFGLLHVFLHPTGAGFLVVSLHDSFMAYGFVGLSGFFARNTVRTAFNARTSSTTLNVVTASLIATIVSYGFHVIATGIGAPTVFSAEKVSLAQGVFGFGTNFLVTLAVTLLIFVTLIYVKRDVYIPKGTRFLSRREQSHLLND</sequence>
<dbReference type="RefSeq" id="WP_005605001.1">
    <property type="nucleotide sequence ID" value="NZ_CP102283.1"/>
</dbReference>
<dbReference type="STRING" id="638301.HMPREF0444_0094"/>
<evidence type="ECO:0000313" key="3">
    <source>
        <dbReference type="Proteomes" id="UP000005926"/>
    </source>
</evidence>
<dbReference type="Pfam" id="PF09515">
    <property type="entry name" value="Thia_YuaJ"/>
    <property type="match status" value="1"/>
</dbReference>
<name>C8NDU9_9LACT</name>
<dbReference type="Proteomes" id="UP000005926">
    <property type="component" value="Unassembled WGS sequence"/>
</dbReference>
<feature type="transmembrane region" description="Helical" evidence="1">
    <location>
        <begin position="153"/>
        <end position="177"/>
    </location>
</feature>
<comment type="caution">
    <text evidence="2">The sequence shown here is derived from an EMBL/GenBank/DDBJ whole genome shotgun (WGS) entry which is preliminary data.</text>
</comment>
<dbReference type="AlphaFoldDB" id="C8NDU9"/>
<gene>
    <name evidence="2" type="ORF">HMPREF0444_0094</name>
</gene>
<evidence type="ECO:0000256" key="1">
    <source>
        <dbReference type="SAM" id="Phobius"/>
    </source>
</evidence>
<keyword evidence="1" id="KW-1133">Transmembrane helix</keyword>
<reference evidence="2 3" key="1">
    <citation type="submission" date="2009-08" db="EMBL/GenBank/DDBJ databases">
        <authorList>
            <person name="Muzny D."/>
            <person name="Qin X."/>
            <person name="Deng J."/>
            <person name="Jiang H."/>
            <person name="Liu Y."/>
            <person name="Qu J."/>
            <person name="Song X.-Z."/>
            <person name="Zhang L."/>
            <person name="Thornton R."/>
            <person name="Coyle M."/>
            <person name="Francisco L."/>
            <person name="Jackson L."/>
            <person name="Javaid M."/>
            <person name="Korchina V."/>
            <person name="Kovar C."/>
            <person name="Mata R."/>
            <person name="Mathew T."/>
            <person name="Ngo R."/>
            <person name="Nguyen L."/>
            <person name="Nguyen N."/>
            <person name="Okwuonu G."/>
            <person name="Ongeri F."/>
            <person name="Pham C."/>
            <person name="Simmons D."/>
            <person name="Wilczek-Boney K."/>
            <person name="Hale W."/>
            <person name="Jakkamsetti A."/>
            <person name="Pham P."/>
            <person name="Ruth R."/>
            <person name="San Lucas F."/>
            <person name="Warren J."/>
            <person name="Zhang J."/>
            <person name="Zhao Z."/>
            <person name="Zhou C."/>
            <person name="Zhu D."/>
            <person name="Lee S."/>
            <person name="Bess C."/>
            <person name="Blankenburg K."/>
            <person name="Forbes L."/>
            <person name="Fu Q."/>
            <person name="Gubbala S."/>
            <person name="Hirani K."/>
            <person name="Jayaseelan J.C."/>
            <person name="Lara F."/>
            <person name="Munidasa M."/>
            <person name="Palculict T."/>
            <person name="Patil S."/>
            <person name="Pu L.-L."/>
            <person name="Saada N."/>
            <person name="Tang L."/>
            <person name="Weissenberger G."/>
            <person name="Zhu Y."/>
            <person name="Hemphill L."/>
            <person name="Shang Y."/>
            <person name="Youmans B."/>
            <person name="Ayvaz T."/>
            <person name="Ross M."/>
            <person name="Santibanez J."/>
            <person name="Aqrawi P."/>
            <person name="Gross S."/>
            <person name="Joshi V."/>
            <person name="Fowler G."/>
            <person name="Nazareth L."/>
            <person name="Reid J."/>
            <person name="Worley K."/>
            <person name="Petrosino J."/>
            <person name="Highlander S."/>
            <person name="Gibbs R."/>
        </authorList>
    </citation>
    <scope>NUCLEOTIDE SEQUENCE [LARGE SCALE GENOMIC DNA]</scope>
    <source>
        <strain evidence="2 3">ATCC 49175</strain>
    </source>
</reference>
<dbReference type="GeneID" id="78411639"/>
<dbReference type="HOGENOM" id="CLU_1358838_0_0_9"/>
<protein>
    <submittedName>
        <fullName evidence="2">Thiamine transporter protein (Thia_YuaJ)</fullName>
    </submittedName>
</protein>
<dbReference type="eggNOG" id="COG3859">
    <property type="taxonomic scope" value="Bacteria"/>
</dbReference>
<proteinExistence type="predicted"/>
<dbReference type="EMBL" id="ACKZ01000005">
    <property type="protein sequence ID" value="EEW38173.1"/>
    <property type="molecule type" value="Genomic_DNA"/>
</dbReference>
<organism evidence="2 3">
    <name type="scientific">Granulicatella adiacens ATCC 49175</name>
    <dbReference type="NCBI Taxonomy" id="638301"/>
    <lineage>
        <taxon>Bacteria</taxon>
        <taxon>Bacillati</taxon>
        <taxon>Bacillota</taxon>
        <taxon>Bacilli</taxon>
        <taxon>Lactobacillales</taxon>
        <taxon>Carnobacteriaceae</taxon>
        <taxon>Granulicatella</taxon>
    </lineage>
</organism>
<keyword evidence="1" id="KW-0472">Membrane</keyword>
<feature type="transmembrane region" description="Helical" evidence="1">
    <location>
        <begin position="37"/>
        <end position="63"/>
    </location>
</feature>
<dbReference type="Gene3D" id="1.10.1760.20">
    <property type="match status" value="1"/>
</dbReference>
<dbReference type="GO" id="GO:0015234">
    <property type="term" value="F:thiamine transmembrane transporter activity"/>
    <property type="evidence" value="ECO:0007669"/>
    <property type="project" value="InterPro"/>
</dbReference>
<feature type="transmembrane region" description="Helical" evidence="1">
    <location>
        <begin position="83"/>
        <end position="100"/>
    </location>
</feature>
<keyword evidence="3" id="KW-1185">Reference proteome</keyword>
<keyword evidence="1" id="KW-0812">Transmembrane</keyword>
<feature type="transmembrane region" description="Helical" evidence="1">
    <location>
        <begin position="112"/>
        <end position="133"/>
    </location>
</feature>